<comment type="caution">
    <text evidence="3">The sequence shown here is derived from an EMBL/GenBank/DDBJ whole genome shotgun (WGS) entry which is preliminary data.</text>
</comment>
<feature type="transmembrane region" description="Helical" evidence="2">
    <location>
        <begin position="41"/>
        <end position="62"/>
    </location>
</feature>
<feature type="compositionally biased region" description="Low complexity" evidence="1">
    <location>
        <begin position="11"/>
        <end position="29"/>
    </location>
</feature>
<organism evidence="3 4">
    <name type="scientific">Triparma retinervis</name>
    <dbReference type="NCBI Taxonomy" id="2557542"/>
    <lineage>
        <taxon>Eukaryota</taxon>
        <taxon>Sar</taxon>
        <taxon>Stramenopiles</taxon>
        <taxon>Ochrophyta</taxon>
        <taxon>Bolidophyceae</taxon>
        <taxon>Parmales</taxon>
        <taxon>Triparmaceae</taxon>
        <taxon>Triparma</taxon>
    </lineage>
</organism>
<keyword evidence="4" id="KW-1185">Reference proteome</keyword>
<keyword evidence="2" id="KW-1133">Transmembrane helix</keyword>
<accession>A0A9W7CM11</accession>
<proteinExistence type="predicted"/>
<sequence>STDAPTDASMDAPTAASTGAPTAASTDAPAEGKPNPKSTNVVTIAAVIAGLLFFILIAYFIYNKNSCGSAQADPSKATEMQDF</sequence>
<reference evidence="3" key="1">
    <citation type="submission" date="2022-07" db="EMBL/GenBank/DDBJ databases">
        <title>Genome analysis of Parmales, a sister group of diatoms, reveals the evolutionary specialization of diatoms from phago-mixotrophs to photoautotrophs.</title>
        <authorList>
            <person name="Ban H."/>
            <person name="Sato S."/>
            <person name="Yoshikawa S."/>
            <person name="Kazumasa Y."/>
            <person name="Nakamura Y."/>
            <person name="Ichinomiya M."/>
            <person name="Saitoh K."/>
            <person name="Sato N."/>
            <person name="Blanc-Mathieu R."/>
            <person name="Endo H."/>
            <person name="Kuwata A."/>
            <person name="Ogata H."/>
        </authorList>
    </citation>
    <scope>NUCLEOTIDE SEQUENCE</scope>
</reference>
<evidence type="ECO:0000256" key="2">
    <source>
        <dbReference type="SAM" id="Phobius"/>
    </source>
</evidence>
<keyword evidence="2" id="KW-0812">Transmembrane</keyword>
<dbReference type="OrthoDB" id="10601006at2759"/>
<feature type="non-terminal residue" evidence="3">
    <location>
        <position position="1"/>
    </location>
</feature>
<name>A0A9W7CM11_9STRA</name>
<keyword evidence="2" id="KW-0472">Membrane</keyword>
<evidence type="ECO:0000256" key="1">
    <source>
        <dbReference type="SAM" id="MobiDB-lite"/>
    </source>
</evidence>
<evidence type="ECO:0000313" key="3">
    <source>
        <dbReference type="EMBL" id="GMI08130.1"/>
    </source>
</evidence>
<feature type="region of interest" description="Disordered" evidence="1">
    <location>
        <begin position="1"/>
        <end position="36"/>
    </location>
</feature>
<evidence type="ECO:0000313" key="4">
    <source>
        <dbReference type="Proteomes" id="UP001165082"/>
    </source>
</evidence>
<protein>
    <submittedName>
        <fullName evidence="3">Uncharacterized protein</fullName>
    </submittedName>
</protein>
<dbReference type="Proteomes" id="UP001165082">
    <property type="component" value="Unassembled WGS sequence"/>
</dbReference>
<dbReference type="AlphaFoldDB" id="A0A9W7CM11"/>
<gene>
    <name evidence="3" type="ORF">TrRE_jg288</name>
</gene>
<dbReference type="EMBL" id="BRXZ01000248">
    <property type="protein sequence ID" value="GMI08130.1"/>
    <property type="molecule type" value="Genomic_DNA"/>
</dbReference>